<comment type="catalytic activity">
    <reaction evidence="1">
        <text>5-oxo-L-proline + ATP + 2 H2O = L-glutamate + ADP + phosphate + H(+)</text>
        <dbReference type="Rhea" id="RHEA:10348"/>
        <dbReference type="ChEBI" id="CHEBI:15377"/>
        <dbReference type="ChEBI" id="CHEBI:15378"/>
        <dbReference type="ChEBI" id="CHEBI:29985"/>
        <dbReference type="ChEBI" id="CHEBI:30616"/>
        <dbReference type="ChEBI" id="CHEBI:43474"/>
        <dbReference type="ChEBI" id="CHEBI:58402"/>
        <dbReference type="ChEBI" id="CHEBI:456216"/>
        <dbReference type="EC" id="3.5.2.9"/>
    </reaction>
</comment>
<dbReference type="InterPro" id="IPR005501">
    <property type="entry name" value="LamB/YcsF/PxpA-like"/>
</dbReference>
<dbReference type="EC" id="3.5.2.9" evidence="1"/>
<dbReference type="Gene3D" id="3.20.20.370">
    <property type="entry name" value="Glycoside hydrolase/deacetylase"/>
    <property type="match status" value="1"/>
</dbReference>
<proteinExistence type="inferred from homology"/>
<gene>
    <name evidence="1" type="primary">pxpA</name>
    <name evidence="2" type="ORF">BP422_08440</name>
</gene>
<dbReference type="Proteomes" id="UP000197781">
    <property type="component" value="Chromosome"/>
</dbReference>
<keyword evidence="1" id="KW-0378">Hydrolase</keyword>
<evidence type="ECO:0000256" key="1">
    <source>
        <dbReference type="HAMAP-Rule" id="MF_00691"/>
    </source>
</evidence>
<protein>
    <recommendedName>
        <fullName evidence="1">5-oxoprolinase subunit A</fullName>
        <shortName evidence="1">5-OPase subunit A</shortName>
        <ecNumber evidence="1">3.5.2.9</ecNumber>
    </recommendedName>
    <alternativeName>
        <fullName evidence="1">5-oxoprolinase (ATP-hydrolyzing) subunit A</fullName>
    </alternativeName>
</protein>
<dbReference type="SUPFAM" id="SSF88713">
    <property type="entry name" value="Glycoside hydrolase/deacetylase"/>
    <property type="match status" value="1"/>
</dbReference>
<dbReference type="CDD" id="cd10787">
    <property type="entry name" value="LamB_YcsF_like"/>
    <property type="match status" value="1"/>
</dbReference>
<dbReference type="GO" id="GO:0017168">
    <property type="term" value="F:5-oxoprolinase (ATP-hydrolyzing) activity"/>
    <property type="evidence" value="ECO:0007669"/>
    <property type="project" value="UniProtKB-UniRule"/>
</dbReference>
<evidence type="ECO:0000313" key="3">
    <source>
        <dbReference type="Proteomes" id="UP000197781"/>
    </source>
</evidence>
<dbReference type="HAMAP" id="MF_00691">
    <property type="entry name" value="PxpA"/>
    <property type="match status" value="1"/>
</dbReference>
<dbReference type="NCBIfam" id="NF003814">
    <property type="entry name" value="PRK05406.1-3"/>
    <property type="match status" value="1"/>
</dbReference>
<dbReference type="AlphaFoldDB" id="A0A220MF41"/>
<dbReference type="NCBIfam" id="NF003816">
    <property type="entry name" value="PRK05406.1-5"/>
    <property type="match status" value="1"/>
</dbReference>
<dbReference type="InterPro" id="IPR011330">
    <property type="entry name" value="Glyco_hydro/deAcase_b/a-brl"/>
</dbReference>
<dbReference type="PANTHER" id="PTHR30292">
    <property type="entry name" value="UNCHARACTERIZED PROTEIN YBGL-RELATED"/>
    <property type="match status" value="1"/>
</dbReference>
<dbReference type="KEGG" id="bfm:BP422_08440"/>
<dbReference type="RefSeq" id="WP_088907378.1">
    <property type="nucleotide sequence ID" value="NZ_CP018145.1"/>
</dbReference>
<comment type="similarity">
    <text evidence="1">Belongs to the LamB/PxpA family.</text>
</comment>
<dbReference type="GO" id="GO:0005975">
    <property type="term" value="P:carbohydrate metabolic process"/>
    <property type="evidence" value="ECO:0007669"/>
    <property type="project" value="InterPro"/>
</dbReference>
<name>A0A220MF41_9BACL</name>
<evidence type="ECO:0000313" key="2">
    <source>
        <dbReference type="EMBL" id="ASJ53582.1"/>
    </source>
</evidence>
<dbReference type="Pfam" id="PF03746">
    <property type="entry name" value="LamB_YcsF"/>
    <property type="match status" value="1"/>
</dbReference>
<dbReference type="EMBL" id="CP018145">
    <property type="protein sequence ID" value="ASJ53582.1"/>
    <property type="molecule type" value="Genomic_DNA"/>
</dbReference>
<keyword evidence="1" id="KW-0547">Nucleotide-binding</keyword>
<comment type="subunit">
    <text evidence="1">Forms a complex composed of PxpA, PxpB and PxpC.</text>
</comment>
<accession>A0A220MF41</accession>
<keyword evidence="1" id="KW-0067">ATP-binding</keyword>
<sequence>MKSVDLNCDMGESFGAYRIGNDQAILRYVSSANVACGFHAGDPGTMRKTVQMALAAGVAIGAHPGFADLVGFGRRNMEISPEEAYDLVVYQIGALQAFVRAEGGVMHHVKPHGALYNMAATRPALAESIALAIYKVNPELVLYGLAGSELTRAGEKIGLATAHEVFADRTYQQDGTLTPRSQPNAMITDQQQSLQQVIRMISEGSVLTQQGVDIPIQADSICLHGDGAHALEFAQSIREALLGAGITISARFAR</sequence>
<dbReference type="PANTHER" id="PTHR30292:SF0">
    <property type="entry name" value="5-OXOPROLINASE SUBUNIT A"/>
    <property type="match status" value="1"/>
</dbReference>
<reference evidence="2 3" key="1">
    <citation type="submission" date="2016-11" db="EMBL/GenBank/DDBJ databases">
        <authorList>
            <person name="Jaros S."/>
            <person name="Januszkiewicz K."/>
            <person name="Wedrychowicz H."/>
        </authorList>
    </citation>
    <scope>NUCLEOTIDE SEQUENCE [LARGE SCALE GENOMIC DNA]</scope>
    <source>
        <strain evidence="2 3">NF2</strain>
    </source>
</reference>
<dbReference type="GO" id="GO:0005524">
    <property type="term" value="F:ATP binding"/>
    <property type="evidence" value="ECO:0007669"/>
    <property type="project" value="UniProtKB-UniRule"/>
</dbReference>
<comment type="function">
    <text evidence="1">Catalyzes the cleavage of 5-oxoproline to form L-glutamate coupled to the hydrolysis of ATP to ADP and inorganic phosphate.</text>
</comment>
<organism evidence="2 3">
    <name type="scientific">Brevibacillus formosus</name>
    <dbReference type="NCBI Taxonomy" id="54913"/>
    <lineage>
        <taxon>Bacteria</taxon>
        <taxon>Bacillati</taxon>
        <taxon>Bacillota</taxon>
        <taxon>Bacilli</taxon>
        <taxon>Bacillales</taxon>
        <taxon>Paenibacillaceae</taxon>
        <taxon>Brevibacillus</taxon>
    </lineage>
</organism>